<dbReference type="GO" id="GO:0050501">
    <property type="term" value="F:hyaluronan synthase activity"/>
    <property type="evidence" value="ECO:0007669"/>
    <property type="project" value="UniProtKB-EC"/>
</dbReference>
<organism evidence="4 5">
    <name type="scientific">Bifidobacterium cuniculi</name>
    <dbReference type="NCBI Taxonomy" id="1688"/>
    <lineage>
        <taxon>Bacteria</taxon>
        <taxon>Bacillati</taxon>
        <taxon>Actinomycetota</taxon>
        <taxon>Actinomycetes</taxon>
        <taxon>Bifidobacteriales</taxon>
        <taxon>Bifidobacteriaceae</taxon>
        <taxon>Bifidobacterium</taxon>
    </lineage>
</organism>
<evidence type="ECO:0000313" key="5">
    <source>
        <dbReference type="Proteomes" id="UP000029067"/>
    </source>
</evidence>
<dbReference type="PANTHER" id="PTHR22916">
    <property type="entry name" value="GLYCOSYLTRANSFERASE"/>
    <property type="match status" value="1"/>
</dbReference>
<name>A0A087AEW1_9BIFI</name>
<dbReference type="AlphaFoldDB" id="A0A087AEW1"/>
<protein>
    <submittedName>
        <fullName evidence="4">Glycosyltransferase</fullName>
        <ecNumber evidence="4">2.4.1.212</ecNumber>
        <ecNumber evidence="4">2.4.1.226</ecNumber>
    </submittedName>
</protein>
<dbReference type="InterPro" id="IPR001173">
    <property type="entry name" value="Glyco_trans_2-like"/>
</dbReference>
<dbReference type="RefSeq" id="WP_051921065.1">
    <property type="nucleotide sequence ID" value="NZ_JGYV01000034.1"/>
</dbReference>
<keyword evidence="1 4" id="KW-0328">Glycosyltransferase</keyword>
<dbReference type="OrthoDB" id="3226099at2"/>
<accession>A0A087AEW1</accession>
<evidence type="ECO:0000256" key="1">
    <source>
        <dbReference type="ARBA" id="ARBA00022676"/>
    </source>
</evidence>
<reference evidence="4 5" key="1">
    <citation type="submission" date="2014-03" db="EMBL/GenBank/DDBJ databases">
        <title>Genomics of Bifidobacteria.</title>
        <authorList>
            <person name="Ventura M."/>
            <person name="Milani C."/>
            <person name="Lugli G.A."/>
        </authorList>
    </citation>
    <scope>NUCLEOTIDE SEQUENCE [LARGE SCALE GENOMIC DNA]</scope>
    <source>
        <strain evidence="4 5">LMG 10738</strain>
    </source>
</reference>
<dbReference type="EMBL" id="JGYV01000034">
    <property type="protein sequence ID" value="KFI57311.1"/>
    <property type="molecule type" value="Genomic_DNA"/>
</dbReference>
<comment type="caution">
    <text evidence="4">The sequence shown here is derived from an EMBL/GenBank/DDBJ whole genome shotgun (WGS) entry which is preliminary data.</text>
</comment>
<evidence type="ECO:0000256" key="2">
    <source>
        <dbReference type="ARBA" id="ARBA00022679"/>
    </source>
</evidence>
<dbReference type="STRING" id="1688.BCUN_2155"/>
<dbReference type="EC" id="2.4.1.212" evidence="4"/>
<evidence type="ECO:0000313" key="4">
    <source>
        <dbReference type="EMBL" id="KFI57311.1"/>
    </source>
</evidence>
<dbReference type="Pfam" id="PF00535">
    <property type="entry name" value="Glycos_transf_2"/>
    <property type="match status" value="1"/>
</dbReference>
<keyword evidence="2 4" id="KW-0808">Transferase</keyword>
<dbReference type="GO" id="GO:0050510">
    <property type="term" value="F:N-acetylgalactosaminyl-proteoglycan 3-beta-glucuronosyltransferase activity"/>
    <property type="evidence" value="ECO:0007669"/>
    <property type="project" value="UniProtKB-EC"/>
</dbReference>
<gene>
    <name evidence="4" type="ORF">BCUN_2155</name>
</gene>
<proteinExistence type="predicted"/>
<dbReference type="Proteomes" id="UP000029067">
    <property type="component" value="Unassembled WGS sequence"/>
</dbReference>
<keyword evidence="5" id="KW-1185">Reference proteome</keyword>
<dbReference type="EC" id="2.4.1.226" evidence="4"/>
<feature type="domain" description="Glycosyltransferase 2-like" evidence="3">
    <location>
        <begin position="3"/>
        <end position="177"/>
    </location>
</feature>
<dbReference type="PANTHER" id="PTHR22916:SF51">
    <property type="entry name" value="GLYCOSYLTRANSFERASE EPSH-RELATED"/>
    <property type="match status" value="1"/>
</dbReference>
<dbReference type="eggNOG" id="COG1216">
    <property type="taxonomic scope" value="Bacteria"/>
</dbReference>
<evidence type="ECO:0000259" key="3">
    <source>
        <dbReference type="Pfam" id="PF00535"/>
    </source>
</evidence>
<sequence>MISVIIPLYNQERYIQDCLASLAAQTMDDFEVIIVDDGSTDSSAELAADFAAQDSRFTLMRQANAGVSTARNRGLDQATGQWVCFVDPDDSVDKDYLATLLAASAEQQDIDIVMSTCVALTDDGEVRQHFFPESFVAHTAQDKERLFHQLIDGAFEQSDGFVTAIGVPWGKLYRRDFLAEHDLRFDPALPRMQDNLFNMEAFQHARAITYLDYAGYRYRVGGLSERTYRNTIKGLYHPAIDRRAELMHAYGLDQVPQLYQAWQVEQVNLYYQELKAAAMLTDGSAAQVARVVRARADTLRQRTAQVDAAVLPRPIRLKYRMLIAPAMTTLAALALARQRH</sequence>
<dbReference type="InterPro" id="IPR029044">
    <property type="entry name" value="Nucleotide-diphossugar_trans"/>
</dbReference>
<dbReference type="SUPFAM" id="SSF53448">
    <property type="entry name" value="Nucleotide-diphospho-sugar transferases"/>
    <property type="match status" value="1"/>
</dbReference>
<dbReference type="Gene3D" id="3.90.550.10">
    <property type="entry name" value="Spore Coat Polysaccharide Biosynthesis Protein SpsA, Chain A"/>
    <property type="match status" value="1"/>
</dbReference>
<dbReference type="CDD" id="cd00761">
    <property type="entry name" value="Glyco_tranf_GTA_type"/>
    <property type="match status" value="1"/>
</dbReference>